<dbReference type="AlphaFoldDB" id="A0A8D8VJN9"/>
<name>A0A8D8VJN9_9HEMI</name>
<sequence length="211" mass="22952">MFTPPHSQLLPELSSYLSVPSVLKYTPLLVNNAGTDSNPFVYLSDATLQQSLGGDCYTHVLLLLMSEALVLLKVADCELIDAMSLKEMKLVEDNEDDTRLTLSRVSKKKTETEANSFAQSRVLSYVASTTSELFSTPPCPSLPLLHSASTNQSSVSSTNHSVGVSSHSSGDTVLPADPVVQGHVIYMDAKCKRCLVRLVEALSIMRDMSER</sequence>
<protein>
    <submittedName>
        <fullName evidence="1">Uncharacterized protein</fullName>
    </submittedName>
</protein>
<reference evidence="1" key="1">
    <citation type="submission" date="2021-05" db="EMBL/GenBank/DDBJ databases">
        <authorList>
            <person name="Alioto T."/>
            <person name="Alioto T."/>
            <person name="Gomez Garrido J."/>
        </authorList>
    </citation>
    <scope>NUCLEOTIDE SEQUENCE</scope>
</reference>
<accession>A0A8D8VJN9</accession>
<evidence type="ECO:0000313" key="1">
    <source>
        <dbReference type="EMBL" id="CAG6722621.1"/>
    </source>
</evidence>
<proteinExistence type="predicted"/>
<organism evidence="1">
    <name type="scientific">Cacopsylla melanoneura</name>
    <dbReference type="NCBI Taxonomy" id="428564"/>
    <lineage>
        <taxon>Eukaryota</taxon>
        <taxon>Metazoa</taxon>
        <taxon>Ecdysozoa</taxon>
        <taxon>Arthropoda</taxon>
        <taxon>Hexapoda</taxon>
        <taxon>Insecta</taxon>
        <taxon>Pterygota</taxon>
        <taxon>Neoptera</taxon>
        <taxon>Paraneoptera</taxon>
        <taxon>Hemiptera</taxon>
        <taxon>Sternorrhyncha</taxon>
        <taxon>Psylloidea</taxon>
        <taxon>Psyllidae</taxon>
        <taxon>Psyllinae</taxon>
        <taxon>Cacopsylla</taxon>
    </lineage>
</organism>
<dbReference type="EMBL" id="HBUF01364142">
    <property type="protein sequence ID" value="CAG6722621.1"/>
    <property type="molecule type" value="Transcribed_RNA"/>
</dbReference>